<protein>
    <submittedName>
        <fullName evidence="2">Uncharacterized protein</fullName>
    </submittedName>
</protein>
<keyword evidence="3" id="KW-1185">Reference proteome</keyword>
<feature type="region of interest" description="Disordered" evidence="1">
    <location>
        <begin position="1"/>
        <end position="22"/>
    </location>
</feature>
<dbReference type="EMBL" id="STGX01000006">
    <property type="protein sequence ID" value="THV29041.1"/>
    <property type="molecule type" value="Genomic_DNA"/>
</dbReference>
<dbReference type="AlphaFoldDB" id="A0A4S8PGK0"/>
<proteinExistence type="predicted"/>
<feature type="compositionally biased region" description="Low complexity" evidence="1">
    <location>
        <begin position="1"/>
        <end position="15"/>
    </location>
</feature>
<comment type="caution">
    <text evidence="2">The sequence shown here is derived from an EMBL/GenBank/DDBJ whole genome shotgun (WGS) entry which is preliminary data.</text>
</comment>
<sequence length="139" mass="14646">MRNQAAQAKSAKAPADPLERGGFGDGRDRFTVCASSLVAPDSFQVYANGNRADLVLIVSGLTTGSLHATWGDGWREALLEWKRRFQEHAFDAFYNGPAPAPAPAAPAKAAALAVPGVGSTASPAPVRHRGEDTVRFCRG</sequence>
<organism evidence="2 3">
    <name type="scientific">Glycomyces paridis</name>
    <dbReference type="NCBI Taxonomy" id="2126555"/>
    <lineage>
        <taxon>Bacteria</taxon>
        <taxon>Bacillati</taxon>
        <taxon>Actinomycetota</taxon>
        <taxon>Actinomycetes</taxon>
        <taxon>Glycomycetales</taxon>
        <taxon>Glycomycetaceae</taxon>
        <taxon>Glycomyces</taxon>
    </lineage>
</organism>
<dbReference type="Proteomes" id="UP000305792">
    <property type="component" value="Unassembled WGS sequence"/>
</dbReference>
<gene>
    <name evidence="2" type="ORF">E9998_09865</name>
</gene>
<name>A0A4S8PGK0_9ACTN</name>
<accession>A0A4S8PGK0</accession>
<reference evidence="2 3" key="1">
    <citation type="journal article" date="2018" name="Int. J. Syst. Evol. Microbiol.">
        <title>Glycomyces paridis sp. nov., isolated from the medicinal plant Paris polyphylla.</title>
        <authorList>
            <person name="Fang X.M."/>
            <person name="Bai J.L."/>
            <person name="Su J."/>
            <person name="Zhao L.L."/>
            <person name="Liu H.Y."/>
            <person name="Ma B.P."/>
            <person name="Zhang Y.Q."/>
            <person name="Yu L.Y."/>
        </authorList>
    </citation>
    <scope>NUCLEOTIDE SEQUENCE [LARGE SCALE GENOMIC DNA]</scope>
    <source>
        <strain evidence="2 3">CPCC 204357</strain>
    </source>
</reference>
<evidence type="ECO:0000256" key="1">
    <source>
        <dbReference type="SAM" id="MobiDB-lite"/>
    </source>
</evidence>
<evidence type="ECO:0000313" key="2">
    <source>
        <dbReference type="EMBL" id="THV29041.1"/>
    </source>
</evidence>
<evidence type="ECO:0000313" key="3">
    <source>
        <dbReference type="Proteomes" id="UP000305792"/>
    </source>
</evidence>
<dbReference type="RefSeq" id="WP_136529535.1">
    <property type="nucleotide sequence ID" value="NZ_STGX01000006.1"/>
</dbReference>
<dbReference type="OrthoDB" id="3350465at2"/>